<dbReference type="Proteomes" id="UP001530400">
    <property type="component" value="Unassembled WGS sequence"/>
</dbReference>
<keyword evidence="2" id="KW-1133">Transmembrane helix</keyword>
<dbReference type="PANTHER" id="PTHR44329">
    <property type="entry name" value="SERINE/THREONINE-PROTEIN KINASE TNNI3K-RELATED"/>
    <property type="match status" value="1"/>
</dbReference>
<feature type="domain" description="Protein kinase" evidence="3">
    <location>
        <begin position="395"/>
        <end position="672"/>
    </location>
</feature>
<gene>
    <name evidence="4" type="ORF">ACHAWO_011368</name>
</gene>
<dbReference type="PROSITE" id="PS50011">
    <property type="entry name" value="PROTEIN_KINASE_DOM"/>
    <property type="match status" value="1"/>
</dbReference>
<dbReference type="InterPro" id="IPR011009">
    <property type="entry name" value="Kinase-like_dom_sf"/>
</dbReference>
<dbReference type="InterPro" id="IPR051681">
    <property type="entry name" value="Ser/Thr_Kinases-Pseudokinases"/>
</dbReference>
<dbReference type="Gene3D" id="1.10.510.10">
    <property type="entry name" value="Transferase(Phosphotransferase) domain 1"/>
    <property type="match status" value="1"/>
</dbReference>
<name>A0ABD3Q987_9STRA</name>
<dbReference type="InterPro" id="IPR000719">
    <property type="entry name" value="Prot_kinase_dom"/>
</dbReference>
<dbReference type="AlphaFoldDB" id="A0ABD3Q987"/>
<feature type="region of interest" description="Disordered" evidence="1">
    <location>
        <begin position="148"/>
        <end position="238"/>
    </location>
</feature>
<feature type="compositionally biased region" description="Basic and acidic residues" evidence="1">
    <location>
        <begin position="667"/>
        <end position="692"/>
    </location>
</feature>
<feature type="transmembrane region" description="Helical" evidence="2">
    <location>
        <begin position="124"/>
        <end position="142"/>
    </location>
</feature>
<proteinExistence type="predicted"/>
<keyword evidence="2" id="KW-0472">Membrane</keyword>
<evidence type="ECO:0000256" key="1">
    <source>
        <dbReference type="SAM" id="MobiDB-lite"/>
    </source>
</evidence>
<dbReference type="PANTHER" id="PTHR44329:SF214">
    <property type="entry name" value="PROTEIN KINASE DOMAIN-CONTAINING PROTEIN"/>
    <property type="match status" value="1"/>
</dbReference>
<dbReference type="SUPFAM" id="SSF56112">
    <property type="entry name" value="Protein kinase-like (PK-like)"/>
    <property type="match status" value="1"/>
</dbReference>
<dbReference type="Pfam" id="PF00069">
    <property type="entry name" value="Pkinase"/>
    <property type="match status" value="1"/>
</dbReference>
<reference evidence="4 5" key="1">
    <citation type="submission" date="2024-10" db="EMBL/GenBank/DDBJ databases">
        <title>Updated reference genomes for cyclostephanoid diatoms.</title>
        <authorList>
            <person name="Roberts W.R."/>
            <person name="Alverson A.J."/>
        </authorList>
    </citation>
    <scope>NUCLEOTIDE SEQUENCE [LARGE SCALE GENOMIC DNA]</scope>
    <source>
        <strain evidence="4 5">AJA010-31</strain>
    </source>
</reference>
<keyword evidence="5" id="KW-1185">Reference proteome</keyword>
<feature type="compositionally biased region" description="Basic and acidic residues" evidence="1">
    <location>
        <begin position="175"/>
        <end position="232"/>
    </location>
</feature>
<organism evidence="4 5">
    <name type="scientific">Cyclotella atomus</name>
    <dbReference type="NCBI Taxonomy" id="382360"/>
    <lineage>
        <taxon>Eukaryota</taxon>
        <taxon>Sar</taxon>
        <taxon>Stramenopiles</taxon>
        <taxon>Ochrophyta</taxon>
        <taxon>Bacillariophyta</taxon>
        <taxon>Coscinodiscophyceae</taxon>
        <taxon>Thalassiosirophycidae</taxon>
        <taxon>Stephanodiscales</taxon>
        <taxon>Stephanodiscaceae</taxon>
        <taxon>Cyclotella</taxon>
    </lineage>
</organism>
<evidence type="ECO:0000259" key="3">
    <source>
        <dbReference type="PROSITE" id="PS50011"/>
    </source>
</evidence>
<evidence type="ECO:0000256" key="2">
    <source>
        <dbReference type="SAM" id="Phobius"/>
    </source>
</evidence>
<evidence type="ECO:0000313" key="5">
    <source>
        <dbReference type="Proteomes" id="UP001530400"/>
    </source>
</evidence>
<feature type="region of interest" description="Disordered" evidence="1">
    <location>
        <begin position="1"/>
        <end position="98"/>
    </location>
</feature>
<accession>A0ABD3Q987</accession>
<evidence type="ECO:0000313" key="4">
    <source>
        <dbReference type="EMBL" id="KAL3796496.1"/>
    </source>
</evidence>
<protein>
    <recommendedName>
        <fullName evidence="3">Protein kinase domain-containing protein</fullName>
    </recommendedName>
</protein>
<keyword evidence="2" id="KW-0812">Transmembrane</keyword>
<comment type="caution">
    <text evidence="4">The sequence shown here is derived from an EMBL/GenBank/DDBJ whole genome shotgun (WGS) entry which is preliminary data.</text>
</comment>
<feature type="compositionally biased region" description="Basic and acidic residues" evidence="1">
    <location>
        <begin position="1"/>
        <end position="10"/>
    </location>
</feature>
<dbReference type="EMBL" id="JALLPJ020000294">
    <property type="protein sequence ID" value="KAL3796496.1"/>
    <property type="molecule type" value="Genomic_DNA"/>
</dbReference>
<feature type="region of interest" description="Disordered" evidence="1">
    <location>
        <begin position="657"/>
        <end position="692"/>
    </location>
</feature>
<sequence length="692" mass="79245">MKITSTHENRSNALESSRRAKIATMPSFMRSRPSKESNAADFPRVRHRGNLGASPTNDDSGNLGASPQNQPRSTLSINTQFNGSPDRAPTNRTSPLYTTLASPKLHGRRAVTFERFERTNKYKMVLGGSLLVLSFCMAGVWMSSESIGETDTSRRHRNRAHYSSSGKPGRVRERKKADQKRDRVMEVYRPLPDRRTIKKLGNQEETTKKHGRKGSEGKDTRVDQQSDEMKDEGGDDDYQSEIPFLVPSSHVDSPSRDVDMRIFGYARRPRVLHCDFQPLNTQQQFGDANEATLTAVNRLPAHETKQLLPSDQLVTSYPDDDLILYATEEVKRNSKKYKMHEAEPFETETCMAKYDWQNGAFPNCNNLHEFELGQLTGMHGRAMRDALNIREGDGDEQVRYWAHGYWRDVWLVSKDLVAKEEIGVLKTLRMVHDFTDRNYDRHRKDALASERLSKSPYVVDIYAFCSNSAIFEYGDAGDIDIRIWPYDKKAKKHYVAELSSYEKIDIAYQVARAIADIHDVEDDGLPSIVHTDITPTQFIMIDGKYKVNDFNRCRFMRVNTTDNSECGFNVGMNPGKFRAPEEYNYAVENEKVDIYSMGNIFYSLLSGNMPFEDIKEMQAQKLVKEGKRPEIPEDVSNSDDVAVKSILSVILRCWEQDPKKRPSASTVRDEFKMVMDEMPKPKEDNESRHRSE</sequence>
<feature type="compositionally biased region" description="Polar residues" evidence="1">
    <location>
        <begin position="53"/>
        <end position="83"/>
    </location>
</feature>